<feature type="domain" description="Mce/MlaD" evidence="3">
    <location>
        <begin position="38"/>
        <end position="114"/>
    </location>
</feature>
<accession>A0A917RSX5</accession>
<dbReference type="InterPro" id="IPR052336">
    <property type="entry name" value="MlaD_Phospholipid_Transporter"/>
</dbReference>
<dbReference type="GO" id="GO:0005576">
    <property type="term" value="C:extracellular region"/>
    <property type="evidence" value="ECO:0007669"/>
    <property type="project" value="TreeGrafter"/>
</dbReference>
<protein>
    <submittedName>
        <fullName evidence="5">Mce family protein</fullName>
    </submittedName>
</protein>
<keyword evidence="2" id="KW-0812">Transmembrane</keyword>
<feature type="transmembrane region" description="Helical" evidence="2">
    <location>
        <begin position="7"/>
        <end position="27"/>
    </location>
</feature>
<dbReference type="AlphaFoldDB" id="A0A917RSX5"/>
<name>A0A917RSX5_9NOCA</name>
<evidence type="ECO:0000259" key="3">
    <source>
        <dbReference type="Pfam" id="PF02470"/>
    </source>
</evidence>
<sequence>MMSRNKILLSNIGLVVALLIGGTYLLVDVMRVNPLRSTYTVTVNLDRSGGLQPGNDVTLRGYRVGEVSNLELVDDGAGIRAKAEIDSRYDIPVDTNVAVQALSGAGEQYIDFRPATDQGPFLTDGSKIDFDPERVSTPVPVSSVLENSSDLIAQVNPEHFAVILNELDTALSGGPDQLRSLIEGVSLVTAGMDSLLPQTTNLIANLRTISATTSQAQPDLGTLTANSRVLFDQFNKANAELIKVLDQAPGQFAAVTATLESTSDPITALAGNFLALTRAAQLRTPALAALFPSLELGGAALGVPAHDNEFHTILDIWFRPYCQYQTTPMKTQVVQDGTLPMWNYCDSPGPGEQIRGAVNAPRPNIPNNGATIPPGVDPNERTLPPVR</sequence>
<evidence type="ECO:0000259" key="4">
    <source>
        <dbReference type="Pfam" id="PF11887"/>
    </source>
</evidence>
<dbReference type="RefSeq" id="WP_373292999.1">
    <property type="nucleotide sequence ID" value="NZ_BMMH01000010.1"/>
</dbReference>
<dbReference type="Pfam" id="PF02470">
    <property type="entry name" value="MlaD"/>
    <property type="match status" value="1"/>
</dbReference>
<reference evidence="5" key="1">
    <citation type="journal article" date="2014" name="Int. J. Syst. Evol. Microbiol.">
        <title>Complete genome sequence of Corynebacterium casei LMG S-19264T (=DSM 44701T), isolated from a smear-ripened cheese.</title>
        <authorList>
            <consortium name="US DOE Joint Genome Institute (JGI-PGF)"/>
            <person name="Walter F."/>
            <person name="Albersmeier A."/>
            <person name="Kalinowski J."/>
            <person name="Ruckert C."/>
        </authorList>
    </citation>
    <scope>NUCLEOTIDE SEQUENCE</scope>
    <source>
        <strain evidence="5">CGMCC 4.3508</strain>
    </source>
</reference>
<organism evidence="5 6">
    <name type="scientific">Nocardia jinanensis</name>
    <dbReference type="NCBI Taxonomy" id="382504"/>
    <lineage>
        <taxon>Bacteria</taxon>
        <taxon>Bacillati</taxon>
        <taxon>Actinomycetota</taxon>
        <taxon>Actinomycetes</taxon>
        <taxon>Mycobacteriales</taxon>
        <taxon>Nocardiaceae</taxon>
        <taxon>Nocardia</taxon>
    </lineage>
</organism>
<evidence type="ECO:0000256" key="2">
    <source>
        <dbReference type="SAM" id="Phobius"/>
    </source>
</evidence>
<keyword evidence="2" id="KW-0472">Membrane</keyword>
<reference evidence="5" key="2">
    <citation type="submission" date="2020-09" db="EMBL/GenBank/DDBJ databases">
        <authorList>
            <person name="Sun Q."/>
            <person name="Zhou Y."/>
        </authorList>
    </citation>
    <scope>NUCLEOTIDE SEQUENCE</scope>
    <source>
        <strain evidence="5">CGMCC 4.3508</strain>
    </source>
</reference>
<gene>
    <name evidence="5" type="ORF">GCM10011588_46680</name>
</gene>
<dbReference type="PANTHER" id="PTHR33371:SF16">
    <property type="entry name" value="MCE-FAMILY PROTEIN MCE3F"/>
    <property type="match status" value="1"/>
</dbReference>
<dbReference type="Proteomes" id="UP000638263">
    <property type="component" value="Unassembled WGS sequence"/>
</dbReference>
<evidence type="ECO:0000256" key="1">
    <source>
        <dbReference type="SAM" id="MobiDB-lite"/>
    </source>
</evidence>
<evidence type="ECO:0000313" key="5">
    <source>
        <dbReference type="EMBL" id="GGL26527.1"/>
    </source>
</evidence>
<evidence type="ECO:0000313" key="6">
    <source>
        <dbReference type="Proteomes" id="UP000638263"/>
    </source>
</evidence>
<dbReference type="NCBIfam" id="TIGR00996">
    <property type="entry name" value="Mtu_fam_mce"/>
    <property type="match status" value="1"/>
</dbReference>
<feature type="domain" description="Mammalian cell entry C-terminal" evidence="4">
    <location>
        <begin position="122"/>
        <end position="294"/>
    </location>
</feature>
<dbReference type="Pfam" id="PF11887">
    <property type="entry name" value="Mce4_CUP1"/>
    <property type="match status" value="1"/>
</dbReference>
<dbReference type="InterPro" id="IPR005693">
    <property type="entry name" value="Mce"/>
</dbReference>
<keyword evidence="2" id="KW-1133">Transmembrane helix</keyword>
<keyword evidence="6" id="KW-1185">Reference proteome</keyword>
<proteinExistence type="predicted"/>
<dbReference type="EMBL" id="BMMH01000010">
    <property type="protein sequence ID" value="GGL26527.1"/>
    <property type="molecule type" value="Genomic_DNA"/>
</dbReference>
<dbReference type="InterPro" id="IPR003399">
    <property type="entry name" value="Mce/MlaD"/>
</dbReference>
<dbReference type="PANTHER" id="PTHR33371">
    <property type="entry name" value="INTERMEMBRANE PHOSPHOLIPID TRANSPORT SYSTEM BINDING PROTEIN MLAD-RELATED"/>
    <property type="match status" value="1"/>
</dbReference>
<feature type="region of interest" description="Disordered" evidence="1">
    <location>
        <begin position="362"/>
        <end position="387"/>
    </location>
</feature>
<comment type="caution">
    <text evidence="5">The sequence shown here is derived from an EMBL/GenBank/DDBJ whole genome shotgun (WGS) entry which is preliminary data.</text>
</comment>
<dbReference type="InterPro" id="IPR024516">
    <property type="entry name" value="Mce_C"/>
</dbReference>